<evidence type="ECO:0008006" key="7">
    <source>
        <dbReference type="Google" id="ProtNLM"/>
    </source>
</evidence>
<keyword evidence="1" id="KW-1133">Transmembrane helix</keyword>
<gene>
    <name evidence="2" type="ORF">BYL167_LOCUS11764</name>
    <name evidence="3" type="ORF">OVN521_LOCUS13520</name>
    <name evidence="4" type="ORF">UXM345_LOCUS17900</name>
</gene>
<evidence type="ECO:0000256" key="1">
    <source>
        <dbReference type="SAM" id="Phobius"/>
    </source>
</evidence>
<dbReference type="EMBL" id="CAJOBG010001974">
    <property type="protein sequence ID" value="CAF3973618.1"/>
    <property type="molecule type" value="Genomic_DNA"/>
</dbReference>
<protein>
    <recommendedName>
        <fullName evidence="7">EGF-like domain-containing protein</fullName>
    </recommendedName>
</protein>
<accession>A0A819QD41</accession>
<evidence type="ECO:0000313" key="3">
    <source>
        <dbReference type="EMBL" id="CAF3973618.1"/>
    </source>
</evidence>
<evidence type="ECO:0000313" key="4">
    <source>
        <dbReference type="EMBL" id="CAF4029432.1"/>
    </source>
</evidence>
<comment type="caution">
    <text evidence="4">The sequence shown here is derived from an EMBL/GenBank/DDBJ whole genome shotgun (WGS) entry which is preliminary data.</text>
</comment>
<evidence type="ECO:0000313" key="2">
    <source>
        <dbReference type="EMBL" id="CAF3965129.1"/>
    </source>
</evidence>
<keyword evidence="6" id="KW-1185">Reference proteome</keyword>
<name>A0A819QD41_9BILA</name>
<dbReference type="EMBL" id="CAJOBH010003766">
    <property type="protein sequence ID" value="CAF3965129.1"/>
    <property type="molecule type" value="Genomic_DNA"/>
</dbReference>
<feature type="transmembrane region" description="Helical" evidence="1">
    <location>
        <begin position="49"/>
        <end position="70"/>
    </location>
</feature>
<keyword evidence="1" id="KW-0472">Membrane</keyword>
<organism evidence="4 5">
    <name type="scientific">Rotaria magnacalcarata</name>
    <dbReference type="NCBI Taxonomy" id="392030"/>
    <lineage>
        <taxon>Eukaryota</taxon>
        <taxon>Metazoa</taxon>
        <taxon>Spiralia</taxon>
        <taxon>Gnathifera</taxon>
        <taxon>Rotifera</taxon>
        <taxon>Eurotatoria</taxon>
        <taxon>Bdelloidea</taxon>
        <taxon>Philodinida</taxon>
        <taxon>Philodinidae</taxon>
        <taxon>Rotaria</taxon>
    </lineage>
</organism>
<reference evidence="4" key="1">
    <citation type="submission" date="2021-02" db="EMBL/GenBank/DDBJ databases">
        <authorList>
            <person name="Nowell W R."/>
        </authorList>
    </citation>
    <scope>NUCLEOTIDE SEQUENCE</scope>
</reference>
<evidence type="ECO:0000313" key="6">
    <source>
        <dbReference type="Proteomes" id="UP000663866"/>
    </source>
</evidence>
<keyword evidence="1" id="KW-0812">Transmembrane</keyword>
<evidence type="ECO:0000313" key="5">
    <source>
        <dbReference type="Proteomes" id="UP000663842"/>
    </source>
</evidence>
<dbReference type="AlphaFoldDB" id="A0A819QD41"/>
<dbReference type="Proteomes" id="UP000681967">
    <property type="component" value="Unassembled WGS sequence"/>
</dbReference>
<proteinExistence type="predicted"/>
<sequence length="79" mass="8801">MVKCICEQYSHGKLCQFTTKRFGLSLDVILGCQIQPNVPFLRQLFPIKISALLVTAMGIIGLCGTFLSILPFHSTTIRE</sequence>
<dbReference type="Proteomes" id="UP000663866">
    <property type="component" value="Unassembled WGS sequence"/>
</dbReference>
<dbReference type="EMBL" id="CAJOBF010002369">
    <property type="protein sequence ID" value="CAF4029432.1"/>
    <property type="molecule type" value="Genomic_DNA"/>
</dbReference>
<dbReference type="Proteomes" id="UP000663842">
    <property type="component" value="Unassembled WGS sequence"/>
</dbReference>